<sequence length="170" mass="19767">MKLLPKQISSEEYVYYSSQSVEELKYGMEQLSEERRGWKVNPNLCVEFVDASNFRVRVNRSPYFYRGFDTDKYESSTVTIEGCLSQSEFNHTQVNFTLRPSLFFSFSFFFNPLFGIALIISSFINFSYELRIFGFCALILGPISVCVFAFIAKNRLKNAFVDAFTLKPFK</sequence>
<accession>A0A5M6CAD5</accession>
<protein>
    <submittedName>
        <fullName evidence="2">Uncharacterized protein</fullName>
    </submittedName>
</protein>
<comment type="caution">
    <text evidence="2">The sequence shown here is derived from an EMBL/GenBank/DDBJ whole genome shotgun (WGS) entry which is preliminary data.</text>
</comment>
<organism evidence="2 3">
    <name type="scientific">Taibaiella lutea</name>
    <dbReference type="NCBI Taxonomy" id="2608001"/>
    <lineage>
        <taxon>Bacteria</taxon>
        <taxon>Pseudomonadati</taxon>
        <taxon>Bacteroidota</taxon>
        <taxon>Chitinophagia</taxon>
        <taxon>Chitinophagales</taxon>
        <taxon>Chitinophagaceae</taxon>
        <taxon>Taibaiella</taxon>
    </lineage>
</organism>
<dbReference type="AlphaFoldDB" id="A0A5M6CAD5"/>
<evidence type="ECO:0000256" key="1">
    <source>
        <dbReference type="SAM" id="Phobius"/>
    </source>
</evidence>
<evidence type="ECO:0000313" key="2">
    <source>
        <dbReference type="EMBL" id="KAA5532126.1"/>
    </source>
</evidence>
<keyword evidence="3" id="KW-1185">Reference proteome</keyword>
<name>A0A5M6CAD5_9BACT</name>
<keyword evidence="1" id="KW-1133">Transmembrane helix</keyword>
<dbReference type="EMBL" id="VWSH01000004">
    <property type="protein sequence ID" value="KAA5532126.1"/>
    <property type="molecule type" value="Genomic_DNA"/>
</dbReference>
<keyword evidence="1" id="KW-0472">Membrane</keyword>
<evidence type="ECO:0000313" key="3">
    <source>
        <dbReference type="Proteomes" id="UP000323632"/>
    </source>
</evidence>
<dbReference type="RefSeq" id="WP_150033628.1">
    <property type="nucleotide sequence ID" value="NZ_VWSH01000004.1"/>
</dbReference>
<dbReference type="Proteomes" id="UP000323632">
    <property type="component" value="Unassembled WGS sequence"/>
</dbReference>
<proteinExistence type="predicted"/>
<reference evidence="2 3" key="1">
    <citation type="submission" date="2019-09" db="EMBL/GenBank/DDBJ databases">
        <title>Genome sequence and assembly of Taibaiella sp.</title>
        <authorList>
            <person name="Chhetri G."/>
        </authorList>
    </citation>
    <scope>NUCLEOTIDE SEQUENCE [LARGE SCALE GENOMIC DNA]</scope>
    <source>
        <strain evidence="2 3">KVB11</strain>
    </source>
</reference>
<feature type="transmembrane region" description="Helical" evidence="1">
    <location>
        <begin position="130"/>
        <end position="151"/>
    </location>
</feature>
<feature type="transmembrane region" description="Helical" evidence="1">
    <location>
        <begin position="102"/>
        <end position="124"/>
    </location>
</feature>
<gene>
    <name evidence="2" type="ORF">F0919_15095</name>
</gene>
<keyword evidence="1" id="KW-0812">Transmembrane</keyword>